<keyword evidence="4" id="KW-1185">Reference proteome</keyword>
<evidence type="ECO:0000256" key="1">
    <source>
        <dbReference type="SAM" id="MobiDB-lite"/>
    </source>
</evidence>
<proteinExistence type="predicted"/>
<feature type="region of interest" description="Disordered" evidence="1">
    <location>
        <begin position="377"/>
        <end position="404"/>
    </location>
</feature>
<dbReference type="RefSeq" id="WP_284370562.1">
    <property type="nucleotide sequence ID" value="NZ_BSNJ01000002.1"/>
</dbReference>
<dbReference type="EMBL" id="BSNJ01000002">
    <property type="protein sequence ID" value="GLQ20206.1"/>
    <property type="molecule type" value="Genomic_DNA"/>
</dbReference>
<evidence type="ECO:0008006" key="5">
    <source>
        <dbReference type="Google" id="ProtNLM"/>
    </source>
</evidence>
<keyword evidence="2" id="KW-0472">Membrane</keyword>
<feature type="region of interest" description="Disordered" evidence="1">
    <location>
        <begin position="614"/>
        <end position="633"/>
    </location>
</feature>
<protein>
    <recommendedName>
        <fullName evidence="5">Chromosome partition protein Smc</fullName>
    </recommendedName>
</protein>
<feature type="region of interest" description="Disordered" evidence="1">
    <location>
        <begin position="1"/>
        <end position="53"/>
    </location>
</feature>
<feature type="region of interest" description="Disordered" evidence="1">
    <location>
        <begin position="564"/>
        <end position="608"/>
    </location>
</feature>
<feature type="transmembrane region" description="Helical" evidence="2">
    <location>
        <begin position="174"/>
        <end position="194"/>
    </location>
</feature>
<feature type="region of interest" description="Disordered" evidence="1">
    <location>
        <begin position="638"/>
        <end position="659"/>
    </location>
</feature>
<dbReference type="Proteomes" id="UP001161390">
    <property type="component" value="Unassembled WGS sequence"/>
</dbReference>
<comment type="caution">
    <text evidence="3">The sequence shown here is derived from an EMBL/GenBank/DDBJ whole genome shotgun (WGS) entry which is preliminary data.</text>
</comment>
<accession>A0ABQ5UYB8</accession>
<keyword evidence="2" id="KW-0812">Transmembrane</keyword>
<feature type="compositionally biased region" description="Acidic residues" evidence="1">
    <location>
        <begin position="35"/>
        <end position="45"/>
    </location>
</feature>
<organism evidence="3 4">
    <name type="scientific">Algimonas porphyrae</name>
    <dbReference type="NCBI Taxonomy" id="1128113"/>
    <lineage>
        <taxon>Bacteria</taxon>
        <taxon>Pseudomonadati</taxon>
        <taxon>Pseudomonadota</taxon>
        <taxon>Alphaproteobacteria</taxon>
        <taxon>Maricaulales</taxon>
        <taxon>Robiginitomaculaceae</taxon>
        <taxon>Algimonas</taxon>
    </lineage>
</organism>
<evidence type="ECO:0000313" key="4">
    <source>
        <dbReference type="Proteomes" id="UP001161390"/>
    </source>
</evidence>
<reference evidence="3" key="2">
    <citation type="submission" date="2023-01" db="EMBL/GenBank/DDBJ databases">
        <title>Draft genome sequence of Algimonas porphyrae strain NBRC 108216.</title>
        <authorList>
            <person name="Sun Q."/>
            <person name="Mori K."/>
        </authorList>
    </citation>
    <scope>NUCLEOTIDE SEQUENCE</scope>
    <source>
        <strain evidence="3">NBRC 108216</strain>
    </source>
</reference>
<sequence>MSDISKKIFSIDPDPDEDPIAIVPPLPDDTKPDAPDDILDLDTPDVDTPQRSRIQLRPVDELTDRDIVQSIRSSRPFAPITADHTEQSIASDPVHPVIDRPPATITPDPGPSPSLVAALAPRERTDDRYPASPKPGRAYGWIGFILTVLTAGCIGGLVYVMLAADSALTPMEMAIIAMAAIVPAATVGTLWAALRALSRVTQQADHLAVAAERLTHVDDRVAKDVASMSAAIRSELTHVDTHLSATRQHLLGVAEQAAVQGAELAQMTQSAADNAEAIDRAVTSHREQFRSLLSEFEIRLQSLAQSVERHATLLETAGMDSAARMETVTQSLSETINTVSDRGRDLSGHVESADQTLSAAEARLQAISDRVAERTTELTSAYDRRSQHLKDLSDRMTAETSRTDDALTHQIGQLEAIDTQIASTHDRLTAVLDHARGIQSQLASRLSDIDSTLSEADRRSRAFTADMSDRVNDSIAQTRRELSIMEGELRVLQSRMKDQSAMTLGLEDKQESLLEAPSARIHLQPLETDFPPLEPQSLDIPEEPTDDANESLLDLVEIVEVSPPADLSGRVTPADDVVRRPGLDASAKGPFGRPKRSDNSDSAKTGSWRWRDMLGGIDPLHEAPSNDAAAQPASIQPALPQQGVDRPPAGVPLSPPVTGLQSVNDGSDIVARLCEVQLAPSAVVDEGTIYEAAAVRRTGGEEAQNACVQARLDGPIAHLQRVLNEDLEFKLRAESFRRAYSDTLLSIHSDDALQAKLGSATGRAYLLCAAALIAA</sequence>
<keyword evidence="2" id="KW-1133">Transmembrane helix</keyword>
<dbReference type="Gene3D" id="1.10.287.1490">
    <property type="match status" value="1"/>
</dbReference>
<feature type="transmembrane region" description="Helical" evidence="2">
    <location>
        <begin position="138"/>
        <end position="162"/>
    </location>
</feature>
<reference evidence="3" key="1">
    <citation type="journal article" date="2014" name="Int. J. Syst. Evol. Microbiol.">
        <title>Complete genome of a new Firmicutes species belonging to the dominant human colonic microbiota ('Ruminococcus bicirculans') reveals two chromosomes and a selective capacity to utilize plant glucans.</title>
        <authorList>
            <consortium name="NISC Comparative Sequencing Program"/>
            <person name="Wegmann U."/>
            <person name="Louis P."/>
            <person name="Goesmann A."/>
            <person name="Henrissat B."/>
            <person name="Duncan S.H."/>
            <person name="Flint H.J."/>
        </authorList>
    </citation>
    <scope>NUCLEOTIDE SEQUENCE</scope>
    <source>
        <strain evidence="3">NBRC 108216</strain>
    </source>
</reference>
<name>A0ABQ5UYB8_9PROT</name>
<evidence type="ECO:0000313" key="3">
    <source>
        <dbReference type="EMBL" id="GLQ20206.1"/>
    </source>
</evidence>
<gene>
    <name evidence="3" type="ORF">GCM10007854_11610</name>
</gene>
<evidence type="ECO:0000256" key="2">
    <source>
        <dbReference type="SAM" id="Phobius"/>
    </source>
</evidence>